<dbReference type="InterPro" id="IPR043502">
    <property type="entry name" value="DNA/RNA_pol_sf"/>
</dbReference>
<evidence type="ECO:0000256" key="11">
    <source>
        <dbReference type="ARBA" id="ARBA00022932"/>
    </source>
</evidence>
<dbReference type="PANTHER" id="PTHR11076">
    <property type="entry name" value="DNA REPAIR POLYMERASE UMUC / TRANSFERASE FAMILY MEMBER"/>
    <property type="match status" value="1"/>
</dbReference>
<evidence type="ECO:0000256" key="9">
    <source>
        <dbReference type="ARBA" id="ARBA00022763"/>
    </source>
</evidence>
<keyword evidence="6 15" id="KW-0548">Nucleotidyltransferase</keyword>
<evidence type="ECO:0000256" key="5">
    <source>
        <dbReference type="ARBA" id="ARBA00022679"/>
    </source>
</evidence>
<dbReference type="SUPFAM" id="SSF100879">
    <property type="entry name" value="Lesion bypass DNA polymerase (Y-family), little finger domain"/>
    <property type="match status" value="1"/>
</dbReference>
<dbReference type="CDD" id="cd03586">
    <property type="entry name" value="PolY_Pol_IV_kappa"/>
    <property type="match status" value="1"/>
</dbReference>
<evidence type="ECO:0000256" key="13">
    <source>
        <dbReference type="ARBA" id="ARBA00023204"/>
    </source>
</evidence>
<organism evidence="17 18">
    <name type="scientific">Pelagicoccus enzymogenes</name>
    <dbReference type="NCBI Taxonomy" id="2773457"/>
    <lineage>
        <taxon>Bacteria</taxon>
        <taxon>Pseudomonadati</taxon>
        <taxon>Verrucomicrobiota</taxon>
        <taxon>Opitutia</taxon>
        <taxon>Puniceicoccales</taxon>
        <taxon>Pelagicoccaceae</taxon>
        <taxon>Pelagicoccus</taxon>
    </lineage>
</organism>
<keyword evidence="18" id="KW-1185">Reference proteome</keyword>
<dbReference type="Gene3D" id="3.40.1170.60">
    <property type="match status" value="1"/>
</dbReference>
<evidence type="ECO:0000256" key="2">
    <source>
        <dbReference type="ARBA" id="ARBA00010945"/>
    </source>
</evidence>
<dbReference type="EMBL" id="JACYFG010000006">
    <property type="protein sequence ID" value="MBD5778532.1"/>
    <property type="molecule type" value="Genomic_DNA"/>
</dbReference>
<dbReference type="GO" id="GO:0006261">
    <property type="term" value="P:DNA-templated DNA replication"/>
    <property type="evidence" value="ECO:0007669"/>
    <property type="project" value="UniProtKB-UniRule"/>
</dbReference>
<comment type="function">
    <text evidence="15">Poorly processive, error-prone DNA polymerase involved in untargeted mutagenesis. Copies undamaged DNA at stalled replication forks, which arise in vivo from mismatched or misaligned primer ends. These misaligned primers can be extended by PolIV. Exhibits no 3'-5' exonuclease (proofreading) activity. May be involved in translesional synthesis, in conjunction with the beta clamp from PolIII.</text>
</comment>
<keyword evidence="4 15" id="KW-0963">Cytoplasm</keyword>
<keyword evidence="10 15" id="KW-0460">Magnesium</keyword>
<feature type="active site" evidence="15">
    <location>
        <position position="107"/>
    </location>
</feature>
<dbReference type="Gene3D" id="3.30.1490.100">
    <property type="entry name" value="DNA polymerase, Y-family, little finger domain"/>
    <property type="match status" value="1"/>
</dbReference>
<keyword evidence="12 15" id="KW-0238">DNA-binding</keyword>
<comment type="cofactor">
    <cofactor evidence="15">
        <name>Mg(2+)</name>
        <dbReference type="ChEBI" id="CHEBI:18420"/>
    </cofactor>
    <text evidence="15">Binds 2 magnesium ions per subunit.</text>
</comment>
<dbReference type="FunFam" id="3.40.1170.60:FF:000001">
    <property type="entry name" value="DNA polymerase IV"/>
    <property type="match status" value="1"/>
</dbReference>
<evidence type="ECO:0000256" key="12">
    <source>
        <dbReference type="ARBA" id="ARBA00023125"/>
    </source>
</evidence>
<evidence type="ECO:0000256" key="14">
    <source>
        <dbReference type="ARBA" id="ARBA00049244"/>
    </source>
</evidence>
<feature type="binding site" evidence="15">
    <location>
        <position position="11"/>
    </location>
    <ligand>
        <name>Mg(2+)</name>
        <dbReference type="ChEBI" id="CHEBI:18420"/>
    </ligand>
</feature>
<evidence type="ECO:0000256" key="6">
    <source>
        <dbReference type="ARBA" id="ARBA00022695"/>
    </source>
</evidence>
<comment type="catalytic activity">
    <reaction evidence="14 15">
        <text>DNA(n) + a 2'-deoxyribonucleoside 5'-triphosphate = DNA(n+1) + diphosphate</text>
        <dbReference type="Rhea" id="RHEA:22508"/>
        <dbReference type="Rhea" id="RHEA-COMP:17339"/>
        <dbReference type="Rhea" id="RHEA-COMP:17340"/>
        <dbReference type="ChEBI" id="CHEBI:33019"/>
        <dbReference type="ChEBI" id="CHEBI:61560"/>
        <dbReference type="ChEBI" id="CHEBI:173112"/>
        <dbReference type="EC" id="2.7.7.7"/>
    </reaction>
</comment>
<dbReference type="GO" id="GO:0006281">
    <property type="term" value="P:DNA repair"/>
    <property type="evidence" value="ECO:0007669"/>
    <property type="project" value="UniProtKB-UniRule"/>
</dbReference>
<dbReference type="Gene3D" id="1.10.150.20">
    <property type="entry name" value="5' to 3' exonuclease, C-terminal subdomain"/>
    <property type="match status" value="1"/>
</dbReference>
<dbReference type="GO" id="GO:0003684">
    <property type="term" value="F:damaged DNA binding"/>
    <property type="evidence" value="ECO:0007669"/>
    <property type="project" value="InterPro"/>
</dbReference>
<dbReference type="Pfam" id="PF11799">
    <property type="entry name" value="IMS_C"/>
    <property type="match status" value="1"/>
</dbReference>
<sequence>MSPRRQIIHIDMDCFYAAIEVRDRPELRREPVAVGGHSNRRGVLTTCNYEARAFGCHSAMPTFQALQRCPHLVVLPVRFDVYRNESRRIRRIFRDYTELIEPLSLDEAYLDVSHHTRPAASIAQEIRSRIRQTTGLNASAGIAPNKMLAKIASDWRKPNGQYEVKSSDIGSFMQSLPVSKIWGVGKKAVARLAEHDLHTCGDLQKQSRLELQQLFGKFGSELYELCRGIDHREVVSNRIRKSMSCERTYSKDLDSLEDRQQHAADIFQELSHDLARFKSDRPISKLFVKCKYSDFTRSSIERSGLPFQLSSFQDLLDESYERRSDPIRLLGLGVRFLDPEAQMRATQQLEFDLG</sequence>
<dbReference type="AlphaFoldDB" id="A0A927F4Y9"/>
<feature type="domain" description="UmuC" evidence="16">
    <location>
        <begin position="7"/>
        <end position="185"/>
    </location>
</feature>
<feature type="site" description="Substrate discrimination" evidence="15">
    <location>
        <position position="16"/>
    </location>
</feature>
<dbReference type="HAMAP" id="MF_01113">
    <property type="entry name" value="DNApol_IV"/>
    <property type="match status" value="1"/>
</dbReference>
<dbReference type="InterPro" id="IPR022880">
    <property type="entry name" value="DNApol_IV"/>
</dbReference>
<evidence type="ECO:0000256" key="8">
    <source>
        <dbReference type="ARBA" id="ARBA00022723"/>
    </source>
</evidence>
<keyword evidence="3 15" id="KW-0515">Mutator protein</keyword>
<dbReference type="GO" id="GO:0003887">
    <property type="term" value="F:DNA-directed DNA polymerase activity"/>
    <property type="evidence" value="ECO:0007669"/>
    <property type="project" value="UniProtKB-UniRule"/>
</dbReference>
<dbReference type="Gene3D" id="3.30.70.270">
    <property type="match status" value="1"/>
</dbReference>
<dbReference type="GO" id="GO:0005829">
    <property type="term" value="C:cytosol"/>
    <property type="evidence" value="ECO:0007669"/>
    <property type="project" value="TreeGrafter"/>
</dbReference>
<dbReference type="EC" id="2.7.7.7" evidence="15"/>
<dbReference type="SUPFAM" id="SSF56672">
    <property type="entry name" value="DNA/RNA polymerases"/>
    <property type="match status" value="1"/>
</dbReference>
<name>A0A927F4Y9_9BACT</name>
<dbReference type="InterPro" id="IPR050116">
    <property type="entry name" value="DNA_polymerase-Y"/>
</dbReference>
<evidence type="ECO:0000313" key="17">
    <source>
        <dbReference type="EMBL" id="MBD5778532.1"/>
    </source>
</evidence>
<evidence type="ECO:0000256" key="10">
    <source>
        <dbReference type="ARBA" id="ARBA00022842"/>
    </source>
</evidence>
<evidence type="ECO:0000256" key="4">
    <source>
        <dbReference type="ARBA" id="ARBA00022490"/>
    </source>
</evidence>
<comment type="subunit">
    <text evidence="15">Monomer.</text>
</comment>
<keyword evidence="11 15" id="KW-0239">DNA-directed DNA polymerase</keyword>
<dbReference type="GO" id="GO:0009432">
    <property type="term" value="P:SOS response"/>
    <property type="evidence" value="ECO:0007669"/>
    <property type="project" value="TreeGrafter"/>
</dbReference>
<dbReference type="PANTHER" id="PTHR11076:SF33">
    <property type="entry name" value="DNA POLYMERASE KAPPA"/>
    <property type="match status" value="1"/>
</dbReference>
<evidence type="ECO:0000256" key="3">
    <source>
        <dbReference type="ARBA" id="ARBA00022457"/>
    </source>
</evidence>
<keyword evidence="9 15" id="KW-0227">DNA damage</keyword>
<comment type="caution">
    <text evidence="17">The sequence shown here is derived from an EMBL/GenBank/DDBJ whole genome shotgun (WGS) entry which is preliminary data.</text>
</comment>
<evidence type="ECO:0000259" key="16">
    <source>
        <dbReference type="PROSITE" id="PS50173"/>
    </source>
</evidence>
<dbReference type="InterPro" id="IPR053848">
    <property type="entry name" value="IMS_HHH_1"/>
</dbReference>
<dbReference type="InterPro" id="IPR036775">
    <property type="entry name" value="DNA_pol_Y-fam_lit_finger_sf"/>
</dbReference>
<keyword evidence="5 15" id="KW-0808">Transferase</keyword>
<evidence type="ECO:0000313" key="18">
    <source>
        <dbReference type="Proteomes" id="UP000622317"/>
    </source>
</evidence>
<dbReference type="Pfam" id="PF21999">
    <property type="entry name" value="IMS_HHH_1"/>
    <property type="match status" value="1"/>
</dbReference>
<keyword evidence="13 15" id="KW-0234">DNA repair</keyword>
<evidence type="ECO:0000256" key="1">
    <source>
        <dbReference type="ARBA" id="ARBA00004496"/>
    </source>
</evidence>
<dbReference type="GO" id="GO:0042276">
    <property type="term" value="P:error-prone translesion synthesis"/>
    <property type="evidence" value="ECO:0007669"/>
    <property type="project" value="TreeGrafter"/>
</dbReference>
<dbReference type="InterPro" id="IPR017961">
    <property type="entry name" value="DNA_pol_Y-fam_little_finger"/>
</dbReference>
<keyword evidence="8 15" id="KW-0479">Metal-binding</keyword>
<evidence type="ECO:0000256" key="7">
    <source>
        <dbReference type="ARBA" id="ARBA00022705"/>
    </source>
</evidence>
<comment type="similarity">
    <text evidence="2 15">Belongs to the DNA polymerase type-Y family.</text>
</comment>
<dbReference type="NCBIfam" id="NF002677">
    <property type="entry name" value="PRK02406.1"/>
    <property type="match status" value="1"/>
</dbReference>
<dbReference type="PROSITE" id="PS50173">
    <property type="entry name" value="UMUC"/>
    <property type="match status" value="1"/>
</dbReference>
<gene>
    <name evidence="15 17" type="primary">dinB</name>
    <name evidence="17" type="ORF">IEN85_03445</name>
</gene>
<dbReference type="InterPro" id="IPR043128">
    <property type="entry name" value="Rev_trsase/Diguanyl_cyclase"/>
</dbReference>
<dbReference type="FunFam" id="1.10.150.20:FF:000019">
    <property type="entry name" value="DNA polymerase IV"/>
    <property type="match status" value="1"/>
</dbReference>
<keyword evidence="7 15" id="KW-0235">DNA replication</keyword>
<dbReference type="Pfam" id="PF00817">
    <property type="entry name" value="IMS"/>
    <property type="match status" value="1"/>
</dbReference>
<evidence type="ECO:0000256" key="15">
    <source>
        <dbReference type="HAMAP-Rule" id="MF_01113"/>
    </source>
</evidence>
<accession>A0A927F4Y9</accession>
<proteinExistence type="inferred from homology"/>
<reference evidence="17" key="1">
    <citation type="submission" date="2020-09" db="EMBL/GenBank/DDBJ databases">
        <title>Pelagicoccus enzymogenes sp. nov. with an EPS production, isolated from marine sediment.</title>
        <authorList>
            <person name="Feng X."/>
        </authorList>
    </citation>
    <scope>NUCLEOTIDE SEQUENCE</scope>
    <source>
        <strain evidence="17">NFK12</strain>
    </source>
</reference>
<dbReference type="InterPro" id="IPR001126">
    <property type="entry name" value="UmuC"/>
</dbReference>
<protein>
    <recommendedName>
        <fullName evidence="15">DNA polymerase IV</fullName>
        <shortName evidence="15">Pol IV</shortName>
        <ecNumber evidence="15">2.7.7.7</ecNumber>
    </recommendedName>
</protein>
<dbReference type="GO" id="GO:0000287">
    <property type="term" value="F:magnesium ion binding"/>
    <property type="evidence" value="ECO:0007669"/>
    <property type="project" value="UniProtKB-UniRule"/>
</dbReference>
<feature type="binding site" evidence="15">
    <location>
        <position position="106"/>
    </location>
    <ligand>
        <name>Mg(2+)</name>
        <dbReference type="ChEBI" id="CHEBI:18420"/>
    </ligand>
</feature>
<dbReference type="Proteomes" id="UP000622317">
    <property type="component" value="Unassembled WGS sequence"/>
</dbReference>
<comment type="subcellular location">
    <subcellularLocation>
        <location evidence="1 15">Cytoplasm</location>
    </subcellularLocation>
</comment>